<dbReference type="PANTHER" id="PTHR46289">
    <property type="entry name" value="52 KDA REPRESSOR OF THE INHIBITOR OF THE PROTEIN KINASE-LIKE PROTEIN-RELATED"/>
    <property type="match status" value="1"/>
</dbReference>
<evidence type="ECO:0000259" key="7">
    <source>
        <dbReference type="PROSITE" id="PS50950"/>
    </source>
</evidence>
<gene>
    <name evidence="8" type="ORF">EXN66_Car022427</name>
</gene>
<dbReference type="Proteomes" id="UP000503349">
    <property type="component" value="Chromosome 24"/>
</dbReference>
<sequence length="718" mass="82095">MQNRCAVPNCTSSKSGPLLFFRFPRDPERSKTWAEKCQRQDLMDKSPEQLFRFYRLCGKHFEPSLIDSDTQSTVLKDDAIPTIFDTLSQPQNGQVKCSKETTKESETESKGRKKMKKSQVETANKDVETVPEEQEYKEYLKSLFEVLILLAEQGIPPTRPGDTKQDVLGSGNFQALLEYRMNCGDEVLKKRYDINKECCSSAQLNQLIEVFEKCIRSKLLEEVKQNVFFSLLTDDLVKISGEWYLPLFVRFVDKSNYQRERFFGFLSFEGDGETLAEKLLSEITDNWGLDMEKCRGQAHSCSGTHLRKIRTFAATLIKKYPMAVLTLRSTRTLNISMASGMALSGVQLVMSTFKKIESFFSQSPLLQLELEHAISIFYPDKEERANELKEICRTSWTTGHDAFEVALEILEALLLCVDSVHDNEDMRWNDQVTHDALEISKALTDFEFVMALVVLKNVMTLTRAFGKNVQGNATDAHFAVSSLKAVLHSLKEVSDNIDVYHEFWNDEAVNLAGAMEIQVKVPRSFIRKHQSESRTIQLESYYKHNLSVFVVDHVIKEMNELFCDEHLKTLRCLSLVPAVIEQHKSTEPEEDNIQVFKDDIPNAATLSAELHCWWVKWSKKGKGETLPSSLHETLQLADVKFFPNMHAVLRLIGVLPTLALEDSVNVVYKHYKMYMENMPDKFKSKSLAVLNMNCDIGYDLDSMVDVYMKTYPEGGVVS</sequence>
<keyword evidence="4 5" id="KW-0238">DNA-binding</keyword>
<dbReference type="GO" id="GO:0003677">
    <property type="term" value="F:DNA binding"/>
    <property type="evidence" value="ECO:0007669"/>
    <property type="project" value="UniProtKB-UniRule"/>
</dbReference>
<dbReference type="SMART" id="SM00980">
    <property type="entry name" value="THAP"/>
    <property type="match status" value="1"/>
</dbReference>
<evidence type="ECO:0000256" key="6">
    <source>
        <dbReference type="SAM" id="MobiDB-lite"/>
    </source>
</evidence>
<dbReference type="SMART" id="SM00692">
    <property type="entry name" value="DM3"/>
    <property type="match status" value="1"/>
</dbReference>
<keyword evidence="9" id="KW-1185">Reference proteome</keyword>
<evidence type="ECO:0000313" key="8">
    <source>
        <dbReference type="EMBL" id="KAF3706735.1"/>
    </source>
</evidence>
<keyword evidence="3" id="KW-0862">Zinc</keyword>
<evidence type="ECO:0000256" key="2">
    <source>
        <dbReference type="ARBA" id="ARBA00022771"/>
    </source>
</evidence>
<accession>A0A6G1QW30</accession>
<dbReference type="Pfam" id="PF14291">
    <property type="entry name" value="DUF4371"/>
    <property type="match status" value="1"/>
</dbReference>
<feature type="domain" description="THAP-type" evidence="7">
    <location>
        <begin position="1"/>
        <end position="84"/>
    </location>
</feature>
<dbReference type="SUPFAM" id="SSF57716">
    <property type="entry name" value="Glucocorticoid receptor-like (DNA-binding domain)"/>
    <property type="match status" value="1"/>
</dbReference>
<dbReference type="PANTHER" id="PTHR46289:SF13">
    <property type="entry name" value="52 KDA REPRESSOR OF THE INHIBITOR OF THE PROTEIN KINASE-RELATED"/>
    <property type="match status" value="1"/>
</dbReference>
<dbReference type="InterPro" id="IPR025398">
    <property type="entry name" value="DUF4371"/>
</dbReference>
<evidence type="ECO:0000256" key="1">
    <source>
        <dbReference type="ARBA" id="ARBA00022723"/>
    </source>
</evidence>
<evidence type="ECO:0000256" key="4">
    <source>
        <dbReference type="ARBA" id="ARBA00023125"/>
    </source>
</evidence>
<evidence type="ECO:0000256" key="3">
    <source>
        <dbReference type="ARBA" id="ARBA00022833"/>
    </source>
</evidence>
<feature type="region of interest" description="Disordered" evidence="6">
    <location>
        <begin position="90"/>
        <end position="126"/>
    </location>
</feature>
<feature type="compositionally biased region" description="Basic and acidic residues" evidence="6">
    <location>
        <begin position="97"/>
        <end position="110"/>
    </location>
</feature>
<organism evidence="8 9">
    <name type="scientific">Channa argus</name>
    <name type="common">Northern snakehead</name>
    <name type="synonym">Ophicephalus argus</name>
    <dbReference type="NCBI Taxonomy" id="215402"/>
    <lineage>
        <taxon>Eukaryota</taxon>
        <taxon>Metazoa</taxon>
        <taxon>Chordata</taxon>
        <taxon>Craniata</taxon>
        <taxon>Vertebrata</taxon>
        <taxon>Euteleostomi</taxon>
        <taxon>Actinopterygii</taxon>
        <taxon>Neopterygii</taxon>
        <taxon>Teleostei</taxon>
        <taxon>Neoteleostei</taxon>
        <taxon>Acanthomorphata</taxon>
        <taxon>Anabantaria</taxon>
        <taxon>Anabantiformes</taxon>
        <taxon>Channoidei</taxon>
        <taxon>Channidae</taxon>
        <taxon>Channa</taxon>
    </lineage>
</organism>
<dbReference type="PROSITE" id="PS50950">
    <property type="entry name" value="ZF_THAP"/>
    <property type="match status" value="1"/>
</dbReference>
<evidence type="ECO:0000313" key="9">
    <source>
        <dbReference type="Proteomes" id="UP000503349"/>
    </source>
</evidence>
<proteinExistence type="predicted"/>
<dbReference type="EMBL" id="CM015735">
    <property type="protein sequence ID" value="KAF3706735.1"/>
    <property type="molecule type" value="Genomic_DNA"/>
</dbReference>
<dbReference type="Pfam" id="PF05485">
    <property type="entry name" value="THAP"/>
    <property type="match status" value="1"/>
</dbReference>
<dbReference type="InterPro" id="IPR052958">
    <property type="entry name" value="IFN-induced_PKR_regulator"/>
</dbReference>
<protein>
    <submittedName>
        <fullName evidence="8">52 kDa repressor of the inhibitor of the protein kinase</fullName>
    </submittedName>
</protein>
<dbReference type="InterPro" id="IPR006612">
    <property type="entry name" value="THAP_Znf"/>
</dbReference>
<name>A0A6G1QW30_CHAAH</name>
<keyword evidence="2 5" id="KW-0863">Zinc-finger</keyword>
<reference evidence="9" key="2">
    <citation type="submission" date="2019-02" db="EMBL/GenBank/DDBJ databases">
        <title>Opniocepnalus argus Var Kimnra genome.</title>
        <authorList>
            <person name="Zhou C."/>
            <person name="Xiao S."/>
        </authorList>
    </citation>
    <scope>NUCLEOTIDE SEQUENCE [LARGE SCALE GENOMIC DNA]</scope>
</reference>
<keyword evidence="1" id="KW-0479">Metal-binding</keyword>
<reference evidence="8 9" key="1">
    <citation type="submission" date="2019-02" db="EMBL/GenBank/DDBJ databases">
        <title>Opniocepnalus argus genome.</title>
        <authorList>
            <person name="Zhou C."/>
            <person name="Xiao S."/>
        </authorList>
    </citation>
    <scope>NUCLEOTIDE SEQUENCE [LARGE SCALE GENOMIC DNA]</scope>
    <source>
        <strain evidence="8">OARG1902GOOAL</strain>
        <tissue evidence="8">Muscle</tissue>
    </source>
</reference>
<dbReference type="GO" id="GO:0008270">
    <property type="term" value="F:zinc ion binding"/>
    <property type="evidence" value="ECO:0007669"/>
    <property type="project" value="UniProtKB-KW"/>
</dbReference>
<dbReference type="AlphaFoldDB" id="A0A6G1QW30"/>
<evidence type="ECO:0000256" key="5">
    <source>
        <dbReference type="PROSITE-ProRule" id="PRU00309"/>
    </source>
</evidence>